<sequence>MDKLWKVLVNEGNTVLSLGLGHDHPEYAGLVNLLTPPDGPEFYSLSRAEFCWDAFQTSASLWPFEATSWLRDISSSGFRMWEKHPAWKKPQEPLPNVGSGRPPTLAQLLEYARAQPAMPGGRNQTLPELLGGLRLSEVASAQLAQLESYLSENRGLGLGKFVKPNQQMCQVPDLLEEIAQGGCDDYNKAAGPNDWNPSHLPAQPGVSDRYQLNGGRNNLCGAEEFLGPLAAGAERARDRVKAAIEERGGISQMRTPKDVVSGKNLVEHLAVLDRALQVFHVLYPASRPPCSDDLRERVRALRSNQSALWSLKWDADSDAAVLTFVMLPELEATKQWILSEHARFAARDDRLFGHYWYLGMNDFLLKQKVEDGWMKRLGLGNGPGRSQWIALRYRLFKILPFPFNYFADPYPFAGWSIYF</sequence>
<proteinExistence type="predicted"/>
<dbReference type="Proteomes" id="UP001197093">
    <property type="component" value="Unassembled WGS sequence"/>
</dbReference>
<dbReference type="EMBL" id="JAHCVI010000005">
    <property type="protein sequence ID" value="KAG7284972.1"/>
    <property type="molecule type" value="Genomic_DNA"/>
</dbReference>
<comment type="caution">
    <text evidence="1">The sequence shown here is derived from an EMBL/GenBank/DDBJ whole genome shotgun (WGS) entry which is preliminary data.</text>
</comment>
<protein>
    <submittedName>
        <fullName evidence="1">Uncharacterized protein</fullName>
    </submittedName>
</protein>
<dbReference type="AlphaFoldDB" id="A0AAD4HUW3"/>
<keyword evidence="2" id="KW-1185">Reference proteome</keyword>
<reference evidence="1" key="1">
    <citation type="submission" date="2023-02" db="EMBL/GenBank/DDBJ databases">
        <authorList>
            <person name="Palmer J.M."/>
        </authorList>
    </citation>
    <scope>NUCLEOTIDE SEQUENCE</scope>
    <source>
        <strain evidence="1">FW57</strain>
    </source>
</reference>
<name>A0AAD4HUW3_9PEZI</name>
<organism evidence="1 2">
    <name type="scientific">Staphylotrichum longicolle</name>
    <dbReference type="NCBI Taxonomy" id="669026"/>
    <lineage>
        <taxon>Eukaryota</taxon>
        <taxon>Fungi</taxon>
        <taxon>Dikarya</taxon>
        <taxon>Ascomycota</taxon>
        <taxon>Pezizomycotina</taxon>
        <taxon>Sordariomycetes</taxon>
        <taxon>Sordariomycetidae</taxon>
        <taxon>Sordariales</taxon>
        <taxon>Chaetomiaceae</taxon>
        <taxon>Staphylotrichum</taxon>
    </lineage>
</organism>
<evidence type="ECO:0000313" key="1">
    <source>
        <dbReference type="EMBL" id="KAG7284972.1"/>
    </source>
</evidence>
<accession>A0AAD4HUW3</accession>
<gene>
    <name evidence="1" type="ORF">NEMBOFW57_009590</name>
</gene>
<evidence type="ECO:0000313" key="2">
    <source>
        <dbReference type="Proteomes" id="UP001197093"/>
    </source>
</evidence>